<proteinExistence type="predicted"/>
<protein>
    <submittedName>
        <fullName evidence="1">Uncharacterized protein</fullName>
    </submittedName>
</protein>
<gene>
    <name evidence="1" type="ORF">L6452_40115</name>
</gene>
<reference evidence="2" key="1">
    <citation type="journal article" date="2022" name="Mol. Ecol. Resour.">
        <title>The genomes of chicory, endive, great burdock and yacon provide insights into Asteraceae palaeo-polyploidization history and plant inulin production.</title>
        <authorList>
            <person name="Fan W."/>
            <person name="Wang S."/>
            <person name="Wang H."/>
            <person name="Wang A."/>
            <person name="Jiang F."/>
            <person name="Liu H."/>
            <person name="Zhao H."/>
            <person name="Xu D."/>
            <person name="Zhang Y."/>
        </authorList>
    </citation>
    <scope>NUCLEOTIDE SEQUENCE [LARGE SCALE GENOMIC DNA]</scope>
    <source>
        <strain evidence="2">cv. Niubang</strain>
    </source>
</reference>
<reference evidence="1 2" key="2">
    <citation type="journal article" date="2022" name="Mol. Ecol. Resour.">
        <title>The genomes of chicory, endive, great burdock and yacon provide insights into Asteraceae paleo-polyploidization history and plant inulin production.</title>
        <authorList>
            <person name="Fan W."/>
            <person name="Wang S."/>
            <person name="Wang H."/>
            <person name="Wang A."/>
            <person name="Jiang F."/>
            <person name="Liu H."/>
            <person name="Zhao H."/>
            <person name="Xu D."/>
            <person name="Zhang Y."/>
        </authorList>
    </citation>
    <scope>NUCLEOTIDE SEQUENCE [LARGE SCALE GENOMIC DNA]</scope>
    <source>
        <strain evidence="2">cv. Niubang</strain>
    </source>
</reference>
<comment type="caution">
    <text evidence="1">The sequence shown here is derived from an EMBL/GenBank/DDBJ whole genome shotgun (WGS) entry which is preliminary data.</text>
</comment>
<evidence type="ECO:0000313" key="1">
    <source>
        <dbReference type="EMBL" id="KAI3668898.1"/>
    </source>
</evidence>
<sequence length="181" mass="20930">MALHLDVEIAACGMDQILYAHKRSDMNATLEFMYWASCYVAWDSGQILRVEYTDRNHGGDKVEGGSYYDRSKVLLDLEYDWNGVGYGPYFDSDYLRYGIVDMGHLCGIDVFYWGYNNDPQLALIVRKRIIEKWAKNGVEHSKPRLKLEASRMDHGPFKRNILKPRVLGFKVWAIILLVANL</sequence>
<organism evidence="1 2">
    <name type="scientific">Arctium lappa</name>
    <name type="common">Greater burdock</name>
    <name type="synonym">Lappa major</name>
    <dbReference type="NCBI Taxonomy" id="4217"/>
    <lineage>
        <taxon>Eukaryota</taxon>
        <taxon>Viridiplantae</taxon>
        <taxon>Streptophyta</taxon>
        <taxon>Embryophyta</taxon>
        <taxon>Tracheophyta</taxon>
        <taxon>Spermatophyta</taxon>
        <taxon>Magnoliopsida</taxon>
        <taxon>eudicotyledons</taxon>
        <taxon>Gunneridae</taxon>
        <taxon>Pentapetalae</taxon>
        <taxon>asterids</taxon>
        <taxon>campanulids</taxon>
        <taxon>Asterales</taxon>
        <taxon>Asteraceae</taxon>
        <taxon>Carduoideae</taxon>
        <taxon>Cardueae</taxon>
        <taxon>Arctiinae</taxon>
        <taxon>Arctium</taxon>
    </lineage>
</organism>
<dbReference type="Proteomes" id="UP001055879">
    <property type="component" value="Linkage Group LG16"/>
</dbReference>
<name>A0ACB8XMT4_ARCLA</name>
<dbReference type="EMBL" id="CM042062">
    <property type="protein sequence ID" value="KAI3668898.1"/>
    <property type="molecule type" value="Genomic_DNA"/>
</dbReference>
<keyword evidence="2" id="KW-1185">Reference proteome</keyword>
<evidence type="ECO:0000313" key="2">
    <source>
        <dbReference type="Proteomes" id="UP001055879"/>
    </source>
</evidence>
<accession>A0ACB8XMT4</accession>